<feature type="transmembrane region" description="Helical" evidence="1">
    <location>
        <begin position="208"/>
        <end position="229"/>
    </location>
</feature>
<dbReference type="AlphaFoldDB" id="A0AA85ESI0"/>
<feature type="transmembrane region" description="Helical" evidence="1">
    <location>
        <begin position="140"/>
        <end position="167"/>
    </location>
</feature>
<keyword evidence="2" id="KW-1185">Reference proteome</keyword>
<organism evidence="2 3">
    <name type="scientific">Schistosoma rodhaini</name>
    <dbReference type="NCBI Taxonomy" id="6188"/>
    <lineage>
        <taxon>Eukaryota</taxon>
        <taxon>Metazoa</taxon>
        <taxon>Spiralia</taxon>
        <taxon>Lophotrochozoa</taxon>
        <taxon>Platyhelminthes</taxon>
        <taxon>Trematoda</taxon>
        <taxon>Digenea</taxon>
        <taxon>Strigeidida</taxon>
        <taxon>Schistosomatoidea</taxon>
        <taxon>Schistosomatidae</taxon>
        <taxon>Schistosoma</taxon>
    </lineage>
</organism>
<keyword evidence="1" id="KW-0812">Transmembrane</keyword>
<protein>
    <submittedName>
        <fullName evidence="3">Uncharacterized protein</fullName>
    </submittedName>
</protein>
<name>A0AA85ESI0_9TREM</name>
<dbReference type="WBParaSite" id="SRDH1_21390.1">
    <property type="protein sequence ID" value="SRDH1_21390.1"/>
    <property type="gene ID" value="SRDH1_21390"/>
</dbReference>
<reference evidence="2" key="1">
    <citation type="submission" date="2022-06" db="EMBL/GenBank/DDBJ databases">
        <authorList>
            <person name="Berger JAMES D."/>
            <person name="Berger JAMES D."/>
        </authorList>
    </citation>
    <scope>NUCLEOTIDE SEQUENCE [LARGE SCALE GENOMIC DNA]</scope>
</reference>
<accession>A0AA85ESI0</accession>
<keyword evidence="1" id="KW-1133">Transmembrane helix</keyword>
<keyword evidence="1" id="KW-0472">Membrane</keyword>
<reference evidence="3" key="2">
    <citation type="submission" date="2023-11" db="UniProtKB">
        <authorList>
            <consortium name="WormBaseParasite"/>
        </authorList>
    </citation>
    <scope>IDENTIFICATION</scope>
</reference>
<feature type="transmembrane region" description="Helical" evidence="1">
    <location>
        <begin position="179"/>
        <end position="202"/>
    </location>
</feature>
<evidence type="ECO:0000313" key="2">
    <source>
        <dbReference type="Proteomes" id="UP000050792"/>
    </source>
</evidence>
<evidence type="ECO:0000256" key="1">
    <source>
        <dbReference type="SAM" id="Phobius"/>
    </source>
</evidence>
<evidence type="ECO:0000313" key="3">
    <source>
        <dbReference type="WBParaSite" id="SRDH1_21390.1"/>
    </source>
</evidence>
<feature type="transmembrane region" description="Helical" evidence="1">
    <location>
        <begin position="51"/>
        <end position="77"/>
    </location>
</feature>
<proteinExistence type="predicted"/>
<sequence length="244" mass="27216">MIIELRRLGVSLLCLAVGLSIASLITSFWDCGNLFSSCQNTTYKETVSAVAGLIILGTVCLLIIILLDAVALCSDVFASRAPYKTNSSVWIILQSTYFNISIQHLHYSNHNESLCITSLSTDYWNCGNLFTTCRTIEDQFIILSMASLFILSSFSILLIILLDIICLRSEKFSSHYAYIIIRFILLLICAIALLIGVLLYTILIDKHWSYFCAIVGSVLVTIVVILTIMSCPCTNKDDYTNKTF</sequence>
<dbReference type="Proteomes" id="UP000050792">
    <property type="component" value="Unassembled WGS sequence"/>
</dbReference>